<dbReference type="Proteomes" id="UP000260680">
    <property type="component" value="Unassembled WGS sequence"/>
</dbReference>
<organism evidence="2 3">
    <name type="scientific">Lacrimispora amygdalina</name>
    <dbReference type="NCBI Taxonomy" id="253257"/>
    <lineage>
        <taxon>Bacteria</taxon>
        <taxon>Bacillati</taxon>
        <taxon>Bacillota</taxon>
        <taxon>Clostridia</taxon>
        <taxon>Lachnospirales</taxon>
        <taxon>Lachnospiraceae</taxon>
        <taxon>Lacrimispora</taxon>
    </lineage>
</organism>
<protein>
    <submittedName>
        <fullName evidence="2">Uncharacterized protein</fullName>
    </submittedName>
</protein>
<dbReference type="EMBL" id="QOHO01000050">
    <property type="protein sequence ID" value="RFZ77896.1"/>
    <property type="molecule type" value="Genomic_DNA"/>
</dbReference>
<keyword evidence="1" id="KW-0472">Membrane</keyword>
<proteinExistence type="predicted"/>
<name>A0A3E2NA66_9FIRM</name>
<reference evidence="2 3" key="1">
    <citation type="submission" date="2018-07" db="EMBL/GenBank/DDBJ databases">
        <title>New species, Clostridium PI-S10-A1B.</title>
        <authorList>
            <person name="Krishna G."/>
            <person name="Summeta K."/>
            <person name="Shikha S."/>
            <person name="Prabhu P.B."/>
            <person name="Suresh K."/>
        </authorList>
    </citation>
    <scope>NUCLEOTIDE SEQUENCE [LARGE SCALE GENOMIC DNA]</scope>
    <source>
        <strain evidence="2 3">PI-S10-A1B</strain>
    </source>
</reference>
<gene>
    <name evidence="2" type="ORF">DS742_15930</name>
</gene>
<keyword evidence="1" id="KW-1133">Transmembrane helix</keyword>
<feature type="transmembrane region" description="Helical" evidence="1">
    <location>
        <begin position="101"/>
        <end position="125"/>
    </location>
</feature>
<comment type="caution">
    <text evidence="2">The sequence shown here is derived from an EMBL/GenBank/DDBJ whole genome shotgun (WGS) entry which is preliminary data.</text>
</comment>
<evidence type="ECO:0000313" key="3">
    <source>
        <dbReference type="Proteomes" id="UP000260680"/>
    </source>
</evidence>
<evidence type="ECO:0000256" key="1">
    <source>
        <dbReference type="SAM" id="Phobius"/>
    </source>
</evidence>
<keyword evidence="1" id="KW-0812">Transmembrane</keyword>
<dbReference type="AlphaFoldDB" id="A0A3E2NA66"/>
<accession>A0A3E2NA66</accession>
<sequence length="159" mass="17760">MGKTPAAGGITLEIRRKRSGINRLVLVCLFCAAVLVTQLNTVEVVKGIGLPGFFPVGTISSDNLYHKKYDVMIEPKDVLEEETVGEVLLNIASRSSFKSLVLNYICLKTFFLLIPFALWPLRAVLLQEGYISRMFVIQYIHNSDGEKEAAAGRLWQIEN</sequence>
<evidence type="ECO:0000313" key="2">
    <source>
        <dbReference type="EMBL" id="RFZ77896.1"/>
    </source>
</evidence>
<feature type="transmembrane region" description="Helical" evidence="1">
    <location>
        <begin position="21"/>
        <end position="39"/>
    </location>
</feature>